<dbReference type="PANTHER" id="PTHR42832:SF3">
    <property type="entry name" value="L-GLUTAMINE--4-(METHYLSULFANYL)-2-OXOBUTANOATE AMINOTRANSFERASE"/>
    <property type="match status" value="1"/>
</dbReference>
<dbReference type="Proteomes" id="UP000011541">
    <property type="component" value="Chromosome"/>
</dbReference>
<evidence type="ECO:0000256" key="1">
    <source>
        <dbReference type="ARBA" id="ARBA00001933"/>
    </source>
</evidence>
<dbReference type="GO" id="GO:0030170">
    <property type="term" value="F:pyridoxal phosphate binding"/>
    <property type="evidence" value="ECO:0007669"/>
    <property type="project" value="InterPro"/>
</dbReference>
<dbReference type="SUPFAM" id="SSF53383">
    <property type="entry name" value="PLP-dependent transferases"/>
    <property type="match status" value="1"/>
</dbReference>
<evidence type="ECO:0000259" key="4">
    <source>
        <dbReference type="Pfam" id="PF00155"/>
    </source>
</evidence>
<keyword evidence="6" id="KW-1185">Reference proteome</keyword>
<dbReference type="OrthoDB" id="9813612at2"/>
<dbReference type="KEGG" id="kon:CONE_0458"/>
<dbReference type="InterPro" id="IPR050881">
    <property type="entry name" value="LL-DAP_aminotransferase"/>
</dbReference>
<proteinExistence type="predicted"/>
<evidence type="ECO:0000313" key="6">
    <source>
        <dbReference type="Proteomes" id="UP000011541"/>
    </source>
</evidence>
<evidence type="ECO:0000256" key="2">
    <source>
        <dbReference type="ARBA" id="ARBA00022576"/>
    </source>
</evidence>
<sequence>MNKRLNKLNPYPFENLRTLLKNIDNTNANYGYIPINLSIGEPKHASPPIVKNTIIDSLYGLSIYPSTKGDVALREVICKWIKNRYKIGSVDAESQVLPALGSREALFSFTQIVIDSDSDSIVICPNPFYQIYEGATLLAGAKPYYINLNQENNFSYDWDSIPENIWKKTKLVFVCSPGNPAGNVINLDEWKKIFYLSDKYGFIIASDECYSEIYDETITPPLGGMQAADIIGLKDYNNLVVFSSLSKRSSLPGLRSGFIAGDSKLLSKFLLYRTYNGSAMGPVVVSASIAAWSDEEHVKENRKLYTNKINAVLPILQKVLDVTRPQASFYLWAKTPVVSDITFTKELYKKTSVTVLPGSFLARESLSGNPGNNRIRIALVSSLEECVEAANRIVNFVKSNI</sequence>
<name>M1M8C2_9PROT</name>
<dbReference type="GO" id="GO:0009089">
    <property type="term" value="P:lysine biosynthetic process via diaminopimelate"/>
    <property type="evidence" value="ECO:0007669"/>
    <property type="project" value="InterPro"/>
</dbReference>
<dbReference type="PATRIC" id="fig|1208920.3.peg.227"/>
<accession>M1M8C2</accession>
<dbReference type="InterPro" id="IPR015424">
    <property type="entry name" value="PyrdxlP-dep_Trfase"/>
</dbReference>
<dbReference type="NCBIfam" id="TIGR03538">
    <property type="entry name" value="DapC_gpp"/>
    <property type="match status" value="1"/>
</dbReference>
<keyword evidence="3 5" id="KW-0808">Transferase</keyword>
<gene>
    <name evidence="5" type="ORF">CONE_0458</name>
</gene>
<dbReference type="Gene3D" id="3.90.1150.10">
    <property type="entry name" value="Aspartate Aminotransferase, domain 1"/>
    <property type="match status" value="1"/>
</dbReference>
<dbReference type="Pfam" id="PF00155">
    <property type="entry name" value="Aminotran_1_2"/>
    <property type="match status" value="1"/>
</dbReference>
<dbReference type="RefSeq" id="WP_015396932.1">
    <property type="nucleotide sequence ID" value="NC_020299.1"/>
</dbReference>
<dbReference type="GO" id="GO:0009016">
    <property type="term" value="F:succinyldiaminopimelate transaminase activity"/>
    <property type="evidence" value="ECO:0007669"/>
    <property type="project" value="InterPro"/>
</dbReference>
<organism evidence="5 6">
    <name type="scientific">Candidatus Kinetoplastidibacterium stringomonadis TCC290E</name>
    <dbReference type="NCBI Taxonomy" id="1208920"/>
    <lineage>
        <taxon>Bacteria</taxon>
        <taxon>Pseudomonadati</taxon>
        <taxon>Pseudomonadota</taxon>
        <taxon>Betaproteobacteria</taxon>
        <taxon>Candidatus Kinetoplastidibacterium</taxon>
    </lineage>
</organism>
<comment type="cofactor">
    <cofactor evidence="1">
        <name>pyridoxal 5'-phosphate</name>
        <dbReference type="ChEBI" id="CHEBI:597326"/>
    </cofactor>
</comment>
<evidence type="ECO:0000313" key="5">
    <source>
        <dbReference type="EMBL" id="AGF48245.1"/>
    </source>
</evidence>
<reference evidence="5 6" key="1">
    <citation type="journal article" date="2013" name="Genome Biol. Evol.">
        <title>Genome evolution and phylogenomic analysis of candidatus kinetoplastibacterium, the betaproteobacterial endosymbionts of strigomonas and angomonas.</title>
        <authorList>
            <person name="Alves J.M."/>
            <person name="Serrano M.G."/>
            <person name="Maia da Silva F."/>
            <person name="Voegtly L.J."/>
            <person name="Matveyev A.V."/>
            <person name="Teixeira M.M."/>
            <person name="Camargo E.P."/>
            <person name="Buck G.A."/>
        </authorList>
    </citation>
    <scope>NUCLEOTIDE SEQUENCE [LARGE SCALE GENOMIC DNA]</scope>
    <source>
        <strain evidence="5 6">TCC290E</strain>
    </source>
</reference>
<dbReference type="CDD" id="cd00609">
    <property type="entry name" value="AAT_like"/>
    <property type="match status" value="1"/>
</dbReference>
<dbReference type="EMBL" id="CP003805">
    <property type="protein sequence ID" value="AGF48245.1"/>
    <property type="molecule type" value="Genomic_DNA"/>
</dbReference>
<dbReference type="AlphaFoldDB" id="M1M8C2"/>
<dbReference type="STRING" id="1208920.CONE_0458"/>
<feature type="domain" description="Aminotransferase class I/classII large" evidence="4">
    <location>
        <begin position="34"/>
        <end position="393"/>
    </location>
</feature>
<dbReference type="Gene3D" id="3.40.640.10">
    <property type="entry name" value="Type I PLP-dependent aspartate aminotransferase-like (Major domain)"/>
    <property type="match status" value="1"/>
</dbReference>
<dbReference type="HOGENOM" id="CLU_017584_4_5_4"/>
<protein>
    <submittedName>
        <fullName evidence="5">Acetylornithine/N-succinyldiaminopimelate aminotransferase</fullName>
    </submittedName>
</protein>
<evidence type="ECO:0000256" key="3">
    <source>
        <dbReference type="ARBA" id="ARBA00022679"/>
    </source>
</evidence>
<keyword evidence="2 5" id="KW-0032">Aminotransferase</keyword>
<dbReference type="InterPro" id="IPR019878">
    <property type="entry name" value="DapC_beta/gammaproteobac"/>
</dbReference>
<dbReference type="eggNOG" id="COG0436">
    <property type="taxonomic scope" value="Bacteria"/>
</dbReference>
<dbReference type="InterPro" id="IPR004839">
    <property type="entry name" value="Aminotransferase_I/II_large"/>
</dbReference>
<dbReference type="InterPro" id="IPR015421">
    <property type="entry name" value="PyrdxlP-dep_Trfase_major"/>
</dbReference>
<dbReference type="PANTHER" id="PTHR42832">
    <property type="entry name" value="AMINO ACID AMINOTRANSFERASE"/>
    <property type="match status" value="1"/>
</dbReference>
<dbReference type="InterPro" id="IPR015422">
    <property type="entry name" value="PyrdxlP-dep_Trfase_small"/>
</dbReference>